<accession>X1I9R2</accession>
<name>X1I9R2_9ZZZZ</name>
<comment type="caution">
    <text evidence="1">The sequence shown here is derived from an EMBL/GenBank/DDBJ whole genome shotgun (WGS) entry which is preliminary data.</text>
</comment>
<reference evidence="1" key="1">
    <citation type="journal article" date="2014" name="Front. Microbiol.">
        <title>High frequency of phylogenetically diverse reductive dehalogenase-homologous genes in deep subseafloor sedimentary metagenomes.</title>
        <authorList>
            <person name="Kawai M."/>
            <person name="Futagami T."/>
            <person name="Toyoda A."/>
            <person name="Takaki Y."/>
            <person name="Nishi S."/>
            <person name="Hori S."/>
            <person name="Arai W."/>
            <person name="Tsubouchi T."/>
            <person name="Morono Y."/>
            <person name="Uchiyama I."/>
            <person name="Ito T."/>
            <person name="Fujiyama A."/>
            <person name="Inagaki F."/>
            <person name="Takami H."/>
        </authorList>
    </citation>
    <scope>NUCLEOTIDE SEQUENCE</scope>
    <source>
        <strain evidence="1">Expedition CK06-06</strain>
    </source>
</reference>
<proteinExistence type="predicted"/>
<dbReference type="EMBL" id="BARU01030352">
    <property type="protein sequence ID" value="GAH62839.1"/>
    <property type="molecule type" value="Genomic_DNA"/>
</dbReference>
<dbReference type="AlphaFoldDB" id="X1I9R2"/>
<gene>
    <name evidence="1" type="ORF">S03H2_48180</name>
</gene>
<protein>
    <submittedName>
        <fullName evidence="1">Uncharacterized protein</fullName>
    </submittedName>
</protein>
<evidence type="ECO:0000313" key="1">
    <source>
        <dbReference type="EMBL" id="GAH62839.1"/>
    </source>
</evidence>
<organism evidence="1">
    <name type="scientific">marine sediment metagenome</name>
    <dbReference type="NCBI Taxonomy" id="412755"/>
    <lineage>
        <taxon>unclassified sequences</taxon>
        <taxon>metagenomes</taxon>
        <taxon>ecological metagenomes</taxon>
    </lineage>
</organism>
<sequence>MDTAGRTCRLGSTEAALVQLHDGIMNKLFAFITRDDPGMMLAAI</sequence>